<sequence length="344" mass="39520">MTGIDVTILIPHHCSDLSLIQSNSKSVFATQKSEIADETSTCDNAKRDKNEKSYRLEVYCHLDRIVWNIFEPLLMLGDRASSIKAIFILLSYFKHFIREVDGNTSNIDIEKKMKDEDENIGSWKRSSTYHFLSKDDFRTFTITKELEEADIHTISSSKLDIMIFPPYLSPASRHGSLYTEKIFTSALVRQENLNIRLQTLNGFVATMGGGYFLCRFLSTAVKLARYQRRIALLLDDKQLAMKCTVNEAYNYIHAGQVKNAKILLRQTKRQAKMRGDKIILGMCKSAKWFATQVEKASLKEIDLKNGRQATQDDLLRIRIQRDRDIHESNVGKNNTPDFFNVLES</sequence>
<proteinExistence type="predicted"/>
<comment type="caution">
    <text evidence="1">The sequence shown here is derived from an EMBL/GenBank/DDBJ whole genome shotgun (WGS) entry which is preliminary data.</text>
</comment>
<protein>
    <submittedName>
        <fullName evidence="1">Uncharacterized protein</fullName>
    </submittedName>
</protein>
<evidence type="ECO:0000313" key="2">
    <source>
        <dbReference type="Proteomes" id="UP001054902"/>
    </source>
</evidence>
<evidence type="ECO:0000313" key="1">
    <source>
        <dbReference type="EMBL" id="GFH57948.1"/>
    </source>
</evidence>
<dbReference type="Pfam" id="PF16065">
    <property type="entry name" value="DUF4807"/>
    <property type="match status" value="1"/>
</dbReference>
<reference evidence="1 2" key="1">
    <citation type="journal article" date="2021" name="Sci. Rep.">
        <title>The genome of the diatom Chaetoceros tenuissimus carries an ancient integrated fragment of an extant virus.</title>
        <authorList>
            <person name="Hongo Y."/>
            <person name="Kimura K."/>
            <person name="Takaki Y."/>
            <person name="Yoshida Y."/>
            <person name="Baba S."/>
            <person name="Kobayashi G."/>
            <person name="Nagasaki K."/>
            <person name="Hano T."/>
            <person name="Tomaru Y."/>
        </authorList>
    </citation>
    <scope>NUCLEOTIDE SEQUENCE [LARGE SCALE GENOMIC DNA]</scope>
    <source>
        <strain evidence="1 2">NIES-3715</strain>
    </source>
</reference>
<accession>A0AAD3HCD5</accession>
<dbReference type="InterPro" id="IPR032072">
    <property type="entry name" value="DUF4807"/>
</dbReference>
<dbReference type="EMBL" id="BLLK01000060">
    <property type="protein sequence ID" value="GFH57948.1"/>
    <property type="molecule type" value="Genomic_DNA"/>
</dbReference>
<name>A0AAD3HCD5_9STRA</name>
<dbReference type="Proteomes" id="UP001054902">
    <property type="component" value="Unassembled WGS sequence"/>
</dbReference>
<dbReference type="AlphaFoldDB" id="A0AAD3HCD5"/>
<gene>
    <name evidence="1" type="ORF">CTEN210_14424</name>
</gene>
<keyword evidence="2" id="KW-1185">Reference proteome</keyword>
<organism evidence="1 2">
    <name type="scientific">Chaetoceros tenuissimus</name>
    <dbReference type="NCBI Taxonomy" id="426638"/>
    <lineage>
        <taxon>Eukaryota</taxon>
        <taxon>Sar</taxon>
        <taxon>Stramenopiles</taxon>
        <taxon>Ochrophyta</taxon>
        <taxon>Bacillariophyta</taxon>
        <taxon>Coscinodiscophyceae</taxon>
        <taxon>Chaetocerotophycidae</taxon>
        <taxon>Chaetocerotales</taxon>
        <taxon>Chaetocerotaceae</taxon>
        <taxon>Chaetoceros</taxon>
    </lineage>
</organism>